<evidence type="ECO:0000259" key="7">
    <source>
        <dbReference type="SMART" id="SM00768"/>
    </source>
</evidence>
<dbReference type="AlphaFoldDB" id="A0ABD3D9Q6"/>
<dbReference type="InterPro" id="IPR000490">
    <property type="entry name" value="Glyco_hydro_17"/>
</dbReference>
<evidence type="ECO:0000313" key="9">
    <source>
        <dbReference type="Proteomes" id="UP001632038"/>
    </source>
</evidence>
<keyword evidence="9" id="KW-1185">Reference proteome</keyword>
<dbReference type="Gene3D" id="3.20.20.80">
    <property type="entry name" value="Glycosidases"/>
    <property type="match status" value="1"/>
</dbReference>
<protein>
    <recommendedName>
        <fullName evidence="7">X8 domain-containing protein</fullName>
    </recommendedName>
</protein>
<keyword evidence="5" id="KW-0326">Glycosidase</keyword>
<reference evidence="9" key="1">
    <citation type="journal article" date="2024" name="IScience">
        <title>Strigolactones Initiate the Formation of Haustorium-like Structures in Castilleja.</title>
        <authorList>
            <person name="Buerger M."/>
            <person name="Peterson D."/>
            <person name="Chory J."/>
        </authorList>
    </citation>
    <scope>NUCLEOTIDE SEQUENCE [LARGE SCALE GENOMIC DNA]</scope>
</reference>
<feature type="domain" description="X8" evidence="7">
    <location>
        <begin position="373"/>
        <end position="459"/>
    </location>
</feature>
<proteinExistence type="inferred from homology"/>
<sequence>MGSSLINQPIFFLSLITTLISCCYPFITTVECVIGINWGRQTTHRLIPSMVVDLLLQNNIRHLKIFSPSDNVLKAFASSGISITVTLPNEAIEDIKYPSMASYWLQERIRRYQNQNVNISYIYIGSEPFSTYAHEKVYNTVPTALRLIQQAIVANGYGNLIATTPHFTDVLVQNATKPSEADFRPDLKDMIVEIVRLLNNTNAPFVMNMFPIYSALNHSDWDPEFSFIENKSNFTIEDNGLVYRNLFEFVYDSFLHALAKAGSPGLQLSIGEIGWPTDGYPGANIPNAERFFREFLPYIKSNKGTPMRPGISIDAYIHTLTDENKNGIQFADFQRHWGVYWSNGQPKYKIDFTGQGRDIYPTTAKGIILMPKRWCIFNNNTGNYTLVKYWLNHTCFFADCTTLSPGGSCSHLENNMKVSYAFNQFFQANAQYKMVGKFCDFDGMGVVVPDDPSTGTCRFPIEILAAENADKDGLN</sequence>
<dbReference type="InterPro" id="IPR044965">
    <property type="entry name" value="Glyco_hydro_17_plant"/>
</dbReference>
<dbReference type="SMART" id="SM00768">
    <property type="entry name" value="X8"/>
    <property type="match status" value="1"/>
</dbReference>
<gene>
    <name evidence="8" type="ORF">CASFOL_018655</name>
</gene>
<evidence type="ECO:0000256" key="5">
    <source>
        <dbReference type="ARBA" id="ARBA00023295"/>
    </source>
</evidence>
<evidence type="ECO:0000256" key="6">
    <source>
        <dbReference type="RuleBase" id="RU004335"/>
    </source>
</evidence>
<dbReference type="GO" id="GO:0016798">
    <property type="term" value="F:hydrolase activity, acting on glycosyl bonds"/>
    <property type="evidence" value="ECO:0007669"/>
    <property type="project" value="UniProtKB-KW"/>
</dbReference>
<dbReference type="InterPro" id="IPR012946">
    <property type="entry name" value="X8"/>
</dbReference>
<comment type="similarity">
    <text evidence="1 6">Belongs to the glycosyl hydrolase 17 family.</text>
</comment>
<evidence type="ECO:0000256" key="3">
    <source>
        <dbReference type="ARBA" id="ARBA00022801"/>
    </source>
</evidence>
<dbReference type="InterPro" id="IPR017853">
    <property type="entry name" value="GH"/>
</dbReference>
<dbReference type="Gene3D" id="1.20.58.1040">
    <property type="match status" value="1"/>
</dbReference>
<comment type="caution">
    <text evidence="8">The sequence shown here is derived from an EMBL/GenBank/DDBJ whole genome shotgun (WGS) entry which is preliminary data.</text>
</comment>
<name>A0ABD3D9Q6_9LAMI</name>
<evidence type="ECO:0000313" key="8">
    <source>
        <dbReference type="EMBL" id="KAL3637487.1"/>
    </source>
</evidence>
<evidence type="ECO:0000256" key="1">
    <source>
        <dbReference type="ARBA" id="ARBA00008773"/>
    </source>
</evidence>
<dbReference type="Proteomes" id="UP001632038">
    <property type="component" value="Unassembled WGS sequence"/>
</dbReference>
<evidence type="ECO:0000256" key="4">
    <source>
        <dbReference type="ARBA" id="ARBA00023157"/>
    </source>
</evidence>
<accession>A0ABD3D9Q6</accession>
<keyword evidence="3" id="KW-0378">Hydrolase</keyword>
<keyword evidence="2" id="KW-0732">Signal</keyword>
<keyword evidence="4" id="KW-1015">Disulfide bond</keyword>
<dbReference type="Pfam" id="PF07983">
    <property type="entry name" value="X8"/>
    <property type="match status" value="1"/>
</dbReference>
<dbReference type="SUPFAM" id="SSF51445">
    <property type="entry name" value="(Trans)glycosidases"/>
    <property type="match status" value="1"/>
</dbReference>
<dbReference type="Pfam" id="PF00332">
    <property type="entry name" value="Glyco_hydro_17"/>
    <property type="match status" value="1"/>
</dbReference>
<evidence type="ECO:0000256" key="2">
    <source>
        <dbReference type="ARBA" id="ARBA00022729"/>
    </source>
</evidence>
<dbReference type="EMBL" id="JAVIJP010000025">
    <property type="protein sequence ID" value="KAL3637487.1"/>
    <property type="molecule type" value="Genomic_DNA"/>
</dbReference>
<organism evidence="8 9">
    <name type="scientific">Castilleja foliolosa</name>
    <dbReference type="NCBI Taxonomy" id="1961234"/>
    <lineage>
        <taxon>Eukaryota</taxon>
        <taxon>Viridiplantae</taxon>
        <taxon>Streptophyta</taxon>
        <taxon>Embryophyta</taxon>
        <taxon>Tracheophyta</taxon>
        <taxon>Spermatophyta</taxon>
        <taxon>Magnoliopsida</taxon>
        <taxon>eudicotyledons</taxon>
        <taxon>Gunneridae</taxon>
        <taxon>Pentapetalae</taxon>
        <taxon>asterids</taxon>
        <taxon>lamiids</taxon>
        <taxon>Lamiales</taxon>
        <taxon>Orobanchaceae</taxon>
        <taxon>Pedicularideae</taxon>
        <taxon>Castillejinae</taxon>
        <taxon>Castilleja</taxon>
    </lineage>
</organism>
<dbReference type="PANTHER" id="PTHR32227">
    <property type="entry name" value="GLUCAN ENDO-1,3-BETA-GLUCOSIDASE BG1-RELATED-RELATED"/>
    <property type="match status" value="1"/>
</dbReference>